<dbReference type="PROSITE" id="PS00788">
    <property type="entry name" value="CHORISMATE_SYNTHASE_2"/>
    <property type="match status" value="1"/>
</dbReference>
<feature type="binding site" evidence="7">
    <location>
        <position position="279"/>
    </location>
    <ligand>
        <name>FMN</name>
        <dbReference type="ChEBI" id="CHEBI:58210"/>
    </ligand>
</feature>
<dbReference type="PANTHER" id="PTHR21085:SF0">
    <property type="entry name" value="CHORISMATE SYNTHASE"/>
    <property type="match status" value="1"/>
</dbReference>
<dbReference type="InterPro" id="IPR020541">
    <property type="entry name" value="Chorismate_synthase_CS"/>
</dbReference>
<dbReference type="AlphaFoldDB" id="A0A0A8H2M5"/>
<name>A0A0A8H2M5_9BACT</name>
<dbReference type="GO" id="GO:0004107">
    <property type="term" value="F:chorismate synthase activity"/>
    <property type="evidence" value="ECO:0007669"/>
    <property type="project" value="UniProtKB-UniRule"/>
</dbReference>
<dbReference type="GO" id="GO:0008652">
    <property type="term" value="P:amino acid biosynthetic process"/>
    <property type="evidence" value="ECO:0007669"/>
    <property type="project" value="UniProtKB-KW"/>
</dbReference>
<dbReference type="GO" id="GO:0009073">
    <property type="term" value="P:aromatic amino acid family biosynthetic process"/>
    <property type="evidence" value="ECO:0007669"/>
    <property type="project" value="UniProtKB-KW"/>
</dbReference>
<dbReference type="GO" id="GO:0009423">
    <property type="term" value="P:chorismate biosynthetic process"/>
    <property type="evidence" value="ECO:0007669"/>
    <property type="project" value="UniProtKB-UniRule"/>
</dbReference>
<comment type="cofactor">
    <cofactor evidence="7 8">
        <name>FMNH2</name>
        <dbReference type="ChEBI" id="CHEBI:57618"/>
    </cofactor>
    <text evidence="7 8">Reduced FMN (FMNH(2)).</text>
</comment>
<gene>
    <name evidence="7 9" type="primary">aroC</name>
    <name evidence="9" type="ORF">CINS_1435</name>
</gene>
<keyword evidence="7" id="KW-0288">FMN</keyword>
<evidence type="ECO:0000256" key="8">
    <source>
        <dbReference type="RuleBase" id="RU000605"/>
    </source>
</evidence>
<dbReference type="RefSeq" id="WP_039651101.1">
    <property type="nucleotide sequence ID" value="NZ_CP007770.1"/>
</dbReference>
<accession>A0A0A8H2M5</accession>
<dbReference type="PIRSF" id="PIRSF001456">
    <property type="entry name" value="Chorismate_synth"/>
    <property type="match status" value="1"/>
</dbReference>
<keyword evidence="7" id="KW-0285">Flavoprotein</keyword>
<dbReference type="GO" id="GO:0010181">
    <property type="term" value="F:FMN binding"/>
    <property type="evidence" value="ECO:0007669"/>
    <property type="project" value="TreeGrafter"/>
</dbReference>
<evidence type="ECO:0000256" key="4">
    <source>
        <dbReference type="ARBA" id="ARBA00022605"/>
    </source>
</evidence>
<feature type="binding site" evidence="7">
    <location>
        <begin position="239"/>
        <end position="240"/>
    </location>
    <ligand>
        <name>FMN</name>
        <dbReference type="ChEBI" id="CHEBI:58210"/>
    </ligand>
</feature>
<dbReference type="UniPathway" id="UPA00053">
    <property type="reaction ID" value="UER00090"/>
</dbReference>
<dbReference type="KEGG" id="cis:CINS_1435"/>
<evidence type="ECO:0000256" key="2">
    <source>
        <dbReference type="ARBA" id="ARBA00008014"/>
    </source>
</evidence>
<dbReference type="STRING" id="1031564.CINS_1435"/>
<feature type="binding site" evidence="7">
    <location>
        <begin position="123"/>
        <end position="125"/>
    </location>
    <ligand>
        <name>FMN</name>
        <dbReference type="ChEBI" id="CHEBI:58210"/>
    </ligand>
</feature>
<keyword evidence="4 7" id="KW-0028">Amino-acid biosynthesis</keyword>
<dbReference type="PANTHER" id="PTHR21085">
    <property type="entry name" value="CHORISMATE SYNTHASE"/>
    <property type="match status" value="1"/>
</dbReference>
<evidence type="ECO:0000256" key="6">
    <source>
        <dbReference type="ARBA" id="ARBA00023239"/>
    </source>
</evidence>
<comment type="similarity">
    <text evidence="2 7 8">Belongs to the chorismate synthase family.</text>
</comment>
<evidence type="ECO:0000313" key="9">
    <source>
        <dbReference type="EMBL" id="AJC88378.1"/>
    </source>
</evidence>
<keyword evidence="5 7" id="KW-0057">Aromatic amino acid biosynthesis</keyword>
<comment type="subunit">
    <text evidence="7">Homotetramer.</text>
</comment>
<evidence type="ECO:0000256" key="3">
    <source>
        <dbReference type="ARBA" id="ARBA00013036"/>
    </source>
</evidence>
<feature type="binding site" evidence="7">
    <location>
        <position position="46"/>
    </location>
    <ligand>
        <name>NADP(+)</name>
        <dbReference type="ChEBI" id="CHEBI:58349"/>
    </ligand>
</feature>
<feature type="binding site" evidence="7">
    <location>
        <position position="320"/>
    </location>
    <ligand>
        <name>FMN</name>
        <dbReference type="ChEBI" id="CHEBI:58210"/>
    </ligand>
</feature>
<comment type="function">
    <text evidence="7">Catalyzes the anti-1,4-elimination of the C-3 phosphate and the C-6 proR hydrogen from 5-enolpyruvylshikimate-3-phosphate (EPSP) to yield chorismate, which is the branch point compound that serves as the starting substrate for the three terminal pathways of aromatic amino acid biosynthesis. This reaction introduces a second double bond into the aromatic ring system.</text>
</comment>
<dbReference type="NCBIfam" id="NF003793">
    <property type="entry name" value="PRK05382.1"/>
    <property type="match status" value="1"/>
</dbReference>
<dbReference type="GeneID" id="74432214"/>
<keyword evidence="7" id="KW-0521">NADP</keyword>
<dbReference type="HOGENOM" id="CLU_034547_0_2_7"/>
<protein>
    <recommendedName>
        <fullName evidence="3 7">Chorismate synthase</fullName>
        <shortName evidence="7">CS</shortName>
        <ecNumber evidence="3 7">4.2.3.5</ecNumber>
    </recommendedName>
    <alternativeName>
        <fullName evidence="7">5-enolpyruvylshikimate-3-phosphate phospholyase</fullName>
    </alternativeName>
</protein>
<evidence type="ECO:0000313" key="10">
    <source>
        <dbReference type="Proteomes" id="UP000031163"/>
    </source>
</evidence>
<dbReference type="GO" id="GO:0005829">
    <property type="term" value="C:cytosol"/>
    <property type="evidence" value="ECO:0007669"/>
    <property type="project" value="TreeGrafter"/>
</dbReference>
<feature type="binding site" evidence="7">
    <location>
        <begin position="294"/>
        <end position="298"/>
    </location>
    <ligand>
        <name>FMN</name>
        <dbReference type="ChEBI" id="CHEBI:58210"/>
    </ligand>
</feature>
<organism evidence="9 10">
    <name type="scientific">Campylobacter insulaenigrae NCTC 12927</name>
    <dbReference type="NCBI Taxonomy" id="1031564"/>
    <lineage>
        <taxon>Bacteria</taxon>
        <taxon>Pseudomonadati</taxon>
        <taxon>Campylobacterota</taxon>
        <taxon>Epsilonproteobacteria</taxon>
        <taxon>Campylobacterales</taxon>
        <taxon>Campylobacteraceae</taxon>
        <taxon>Campylobacter</taxon>
    </lineage>
</organism>
<comment type="catalytic activity">
    <reaction evidence="7 8">
        <text>5-O-(1-carboxyvinyl)-3-phosphoshikimate = chorismate + phosphate</text>
        <dbReference type="Rhea" id="RHEA:21020"/>
        <dbReference type="ChEBI" id="CHEBI:29748"/>
        <dbReference type="ChEBI" id="CHEBI:43474"/>
        <dbReference type="ChEBI" id="CHEBI:57701"/>
        <dbReference type="EC" id="4.2.3.5"/>
    </reaction>
</comment>
<dbReference type="Gene3D" id="3.60.150.10">
    <property type="entry name" value="Chorismate synthase AroC"/>
    <property type="match status" value="1"/>
</dbReference>
<dbReference type="HAMAP" id="MF_00300">
    <property type="entry name" value="Chorismate_synth"/>
    <property type="match status" value="1"/>
</dbReference>
<dbReference type="EC" id="4.2.3.5" evidence="3 7"/>
<keyword evidence="7" id="KW-0274">FAD</keyword>
<dbReference type="Proteomes" id="UP000031163">
    <property type="component" value="Chromosome"/>
</dbReference>
<evidence type="ECO:0000256" key="1">
    <source>
        <dbReference type="ARBA" id="ARBA00005044"/>
    </source>
</evidence>
<dbReference type="InterPro" id="IPR035904">
    <property type="entry name" value="Chorismate_synth_AroC_sf"/>
</dbReference>
<proteinExistence type="inferred from homology"/>
<evidence type="ECO:0000256" key="5">
    <source>
        <dbReference type="ARBA" id="ARBA00023141"/>
    </source>
</evidence>
<dbReference type="EMBL" id="CP007770">
    <property type="protein sequence ID" value="AJC88378.1"/>
    <property type="molecule type" value="Genomic_DNA"/>
</dbReference>
<dbReference type="InterPro" id="IPR000453">
    <property type="entry name" value="Chorismate_synth"/>
</dbReference>
<evidence type="ECO:0000256" key="7">
    <source>
        <dbReference type="HAMAP-Rule" id="MF_00300"/>
    </source>
</evidence>
<keyword evidence="6 7" id="KW-0456">Lyase</keyword>
<comment type="pathway">
    <text evidence="1 7 8">Metabolic intermediate biosynthesis; chorismate biosynthesis; chorismate from D-erythrose 4-phosphate and phosphoenolpyruvate: step 7/7.</text>
</comment>
<dbReference type="SUPFAM" id="SSF103263">
    <property type="entry name" value="Chorismate synthase, AroC"/>
    <property type="match status" value="1"/>
</dbReference>
<feature type="binding site" evidence="7">
    <location>
        <position position="52"/>
    </location>
    <ligand>
        <name>NADP(+)</name>
        <dbReference type="ChEBI" id="CHEBI:58349"/>
    </ligand>
</feature>
<dbReference type="CDD" id="cd07304">
    <property type="entry name" value="Chorismate_synthase"/>
    <property type="match status" value="1"/>
</dbReference>
<dbReference type="NCBIfam" id="TIGR00033">
    <property type="entry name" value="aroC"/>
    <property type="match status" value="1"/>
</dbReference>
<sequence>MNTFGTKFKFTSFGESHGKAVGCIIDGMPAGIKFDEEFLQKELDKRKPGKNKFSTPRKEEDKAQILSGVFEGYTTGTPIAIVVFNENQHSKDYENIKDLFRPGHADYTYFHKYGIRDYRGGGRSSARESVARVAAGAVANMLLREFDIHVMSGIYGVGKIESALDSHQYDFDYALNSEIYTLDKELEQVFKEEILKAKKAKDSVGARVFTRIKNPFKNLGEPIYDKLDSKLAHAIIGINAVKAIEFGEGCKSSYMFGSQNNDFIKDDKFLSNHNGGILGGISNGNFIEFRTFFKPTPSIFLPQQTQTIWGKNTICKLQGRHDPCVGIRGSVIVNAMASIVMADALLVNTSTNINNLKKAYK</sequence>
<dbReference type="Pfam" id="PF01264">
    <property type="entry name" value="Chorismate_synt"/>
    <property type="match status" value="1"/>
</dbReference>
<dbReference type="PROSITE" id="PS00787">
    <property type="entry name" value="CHORISMATE_SYNTHASE_1"/>
    <property type="match status" value="1"/>
</dbReference>
<reference evidence="9 10" key="1">
    <citation type="journal article" date="2014" name="Genome Biol. Evol.">
        <title>Comparative Genomics of the Campylobacter lari Group.</title>
        <authorList>
            <person name="Miller W.G."/>
            <person name="Yee E."/>
            <person name="Chapman M.H."/>
            <person name="Smith T.P."/>
            <person name="Bono J.L."/>
            <person name="Huynh S."/>
            <person name="Parker C.T."/>
            <person name="Vandamme P."/>
            <person name="Luong K."/>
            <person name="Korlach J."/>
        </authorList>
    </citation>
    <scope>NUCLEOTIDE SEQUENCE [LARGE SCALE GENOMIC DNA]</scope>
    <source>
        <strain evidence="9 10">NCTC 12927</strain>
    </source>
</reference>